<evidence type="ECO:0000259" key="1">
    <source>
        <dbReference type="Pfam" id="PF00535"/>
    </source>
</evidence>
<dbReference type="PANTHER" id="PTHR22916">
    <property type="entry name" value="GLYCOSYLTRANSFERASE"/>
    <property type="match status" value="1"/>
</dbReference>
<proteinExistence type="predicted"/>
<organism evidence="2 3">
    <name type="scientific">Rhizobium puerariae</name>
    <dbReference type="NCBI Taxonomy" id="1585791"/>
    <lineage>
        <taxon>Bacteria</taxon>
        <taxon>Pseudomonadati</taxon>
        <taxon>Pseudomonadota</taxon>
        <taxon>Alphaproteobacteria</taxon>
        <taxon>Hyphomicrobiales</taxon>
        <taxon>Rhizobiaceae</taxon>
        <taxon>Rhizobium/Agrobacterium group</taxon>
        <taxon>Rhizobium</taxon>
    </lineage>
</organism>
<name>A0ABV6ACQ6_9HYPH</name>
<dbReference type="PANTHER" id="PTHR22916:SF65">
    <property type="entry name" value="SLR1065 PROTEIN"/>
    <property type="match status" value="1"/>
</dbReference>
<comment type="caution">
    <text evidence="2">The sequence shown here is derived from an EMBL/GenBank/DDBJ whole genome shotgun (WGS) entry which is preliminary data.</text>
</comment>
<reference evidence="2 3" key="1">
    <citation type="submission" date="2024-09" db="EMBL/GenBank/DDBJ databases">
        <authorList>
            <person name="Sun Q."/>
            <person name="Mori K."/>
        </authorList>
    </citation>
    <scope>NUCLEOTIDE SEQUENCE [LARGE SCALE GENOMIC DNA]</scope>
    <source>
        <strain evidence="2 3">TBRC 4938</strain>
    </source>
</reference>
<dbReference type="InterPro" id="IPR029044">
    <property type="entry name" value="Nucleotide-diphossugar_trans"/>
</dbReference>
<dbReference type="Proteomes" id="UP001589692">
    <property type="component" value="Unassembled WGS sequence"/>
</dbReference>
<evidence type="ECO:0000313" key="2">
    <source>
        <dbReference type="EMBL" id="MFB9948380.1"/>
    </source>
</evidence>
<keyword evidence="3" id="KW-1185">Reference proteome</keyword>
<dbReference type="Gene3D" id="3.90.550.10">
    <property type="entry name" value="Spore Coat Polysaccharide Biosynthesis Protein SpsA, Chain A"/>
    <property type="match status" value="1"/>
</dbReference>
<sequence length="354" mass="39085">MHSIQDHVPVSIVIANYNYGRFLRRSIDSALEQSYDNAEVIVVDDASTDDTVDVIASYGPRIKACLREVNGGHAAAFNTGFASSHGRIVLFLDADDYLYPNAVSDIIDAWEDNTAQLQFRLHVVDEQLHVKDVFPPPELPFDSGDVTPKLLEKGRYQTTVTSGLAFGRSALDKVMPVPETRFRQGADGYLATVAPLHGDVTSIDDCLGAYRMHGANHSVFAEKLGQRARWRVQHDFHRLEALAEQAAGIGLEVPPDVGLHDPVHLEERLASLCMDRRQHPVAGDSRLGLAAAGAFASLRMNGSRRRRAMLAAWFVSVGVLPRRMARTVLSWKLVASSRPDFLLRLSKTIRHAMG</sequence>
<dbReference type="EMBL" id="JBHMAA010000008">
    <property type="protein sequence ID" value="MFB9948380.1"/>
    <property type="molecule type" value="Genomic_DNA"/>
</dbReference>
<dbReference type="SUPFAM" id="SSF53448">
    <property type="entry name" value="Nucleotide-diphospho-sugar transferases"/>
    <property type="match status" value="1"/>
</dbReference>
<gene>
    <name evidence="2" type="ORF">ACFFP0_05935</name>
</gene>
<evidence type="ECO:0000313" key="3">
    <source>
        <dbReference type="Proteomes" id="UP001589692"/>
    </source>
</evidence>
<feature type="domain" description="Glycosyltransferase 2-like" evidence="1">
    <location>
        <begin position="11"/>
        <end position="115"/>
    </location>
</feature>
<dbReference type="RefSeq" id="WP_377257602.1">
    <property type="nucleotide sequence ID" value="NZ_JBHMAA010000008.1"/>
</dbReference>
<accession>A0ABV6ACQ6</accession>
<dbReference type="InterPro" id="IPR001173">
    <property type="entry name" value="Glyco_trans_2-like"/>
</dbReference>
<dbReference type="Pfam" id="PF00535">
    <property type="entry name" value="Glycos_transf_2"/>
    <property type="match status" value="1"/>
</dbReference>
<protein>
    <submittedName>
        <fullName evidence="2">Glycosyltransferase family 2 protein</fullName>
    </submittedName>
</protein>